<name>A0A0D1A6I5_9LACO</name>
<keyword evidence="1" id="KW-1133">Transmembrane helix</keyword>
<proteinExistence type="predicted"/>
<protein>
    <submittedName>
        <fullName evidence="2">Uncharacterized protein</fullName>
    </submittedName>
</protein>
<keyword evidence="1" id="KW-0812">Transmembrane</keyword>
<feature type="transmembrane region" description="Helical" evidence="1">
    <location>
        <begin position="21"/>
        <end position="42"/>
    </location>
</feature>
<dbReference type="AlphaFoldDB" id="A0A0D1A6I5"/>
<reference evidence="2 3" key="1">
    <citation type="submission" date="2013-08" db="EMBL/GenBank/DDBJ databases">
        <title>Lactobacillus wasatchii sp. WDC04, a late gas producing bacteria isolated from aged chedder cheese.</title>
        <authorList>
            <person name="Oberg C.J."/>
            <person name="Culumber M."/>
            <person name="McMahon D.J."/>
            <person name="Broadbent J.R."/>
            <person name="Oberg T.S."/>
            <person name="Ortaki F."/>
        </authorList>
    </citation>
    <scope>NUCLEOTIDE SEQUENCE [LARGE SCALE GENOMIC DNA]</scope>
    <source>
        <strain evidence="2 3">WDC04</strain>
    </source>
</reference>
<dbReference type="STRING" id="1335616.WDC_0936"/>
<keyword evidence="1" id="KW-0472">Membrane</keyword>
<evidence type="ECO:0000313" key="2">
    <source>
        <dbReference type="EMBL" id="KIS03490.1"/>
    </source>
</evidence>
<comment type="caution">
    <text evidence="2">The sequence shown here is derived from an EMBL/GenBank/DDBJ whole genome shotgun (WGS) entry which is preliminary data.</text>
</comment>
<gene>
    <name evidence="2" type="ORF">WDC_0936</name>
</gene>
<evidence type="ECO:0000256" key="1">
    <source>
        <dbReference type="SAM" id="Phobius"/>
    </source>
</evidence>
<dbReference type="Proteomes" id="UP000032279">
    <property type="component" value="Unassembled WGS sequence"/>
</dbReference>
<keyword evidence="3" id="KW-1185">Reference proteome</keyword>
<dbReference type="PATRIC" id="fig|1335616.4.peg.938"/>
<dbReference type="OrthoDB" id="2329963at2"/>
<feature type="transmembrane region" description="Helical" evidence="1">
    <location>
        <begin position="77"/>
        <end position="94"/>
    </location>
</feature>
<dbReference type="RefSeq" id="WP_044010687.1">
    <property type="nucleotide sequence ID" value="NZ_AWTT01000018.1"/>
</dbReference>
<sequence>MWCWAIGLGIVLTAIIEYAPFVHRASSVLVVLIIINGAYCIYQGIKTAKQKLGRWRLLVFPIGYFIGAYLFLPRYTYYFGLIYLCVSYLSYAMTNENDKIAKKG</sequence>
<evidence type="ECO:0000313" key="3">
    <source>
        <dbReference type="Proteomes" id="UP000032279"/>
    </source>
</evidence>
<dbReference type="EMBL" id="AWTT01000018">
    <property type="protein sequence ID" value="KIS03490.1"/>
    <property type="molecule type" value="Genomic_DNA"/>
</dbReference>
<accession>A0A0D1A6I5</accession>
<organism evidence="2 3">
    <name type="scientific">Paucilactobacillus wasatchensis</name>
    <dbReference type="NCBI Taxonomy" id="1335616"/>
    <lineage>
        <taxon>Bacteria</taxon>
        <taxon>Bacillati</taxon>
        <taxon>Bacillota</taxon>
        <taxon>Bacilli</taxon>
        <taxon>Lactobacillales</taxon>
        <taxon>Lactobacillaceae</taxon>
        <taxon>Paucilactobacillus</taxon>
    </lineage>
</organism>
<feature type="transmembrane region" description="Helical" evidence="1">
    <location>
        <begin position="54"/>
        <end position="71"/>
    </location>
</feature>